<dbReference type="Proteomes" id="UP000275846">
    <property type="component" value="Unassembled WGS sequence"/>
</dbReference>
<keyword evidence="2" id="KW-1185">Reference proteome</keyword>
<dbReference type="OrthoDB" id="10434532at2759"/>
<reference evidence="3" key="1">
    <citation type="submission" date="2016-06" db="UniProtKB">
        <authorList>
            <consortium name="WormBaseParasite"/>
        </authorList>
    </citation>
    <scope>IDENTIFICATION</scope>
</reference>
<accession>A0A183TB38</accession>
<protein>
    <submittedName>
        <fullName evidence="1 3">Uncharacterized protein</fullName>
    </submittedName>
</protein>
<evidence type="ECO:0000313" key="1">
    <source>
        <dbReference type="EMBL" id="VDM00072.1"/>
    </source>
</evidence>
<dbReference type="AlphaFoldDB" id="A0A183TB38"/>
<dbReference type="WBParaSite" id="SSLN_0001420101-mRNA-1">
    <property type="protein sequence ID" value="SSLN_0001420101-mRNA-1"/>
    <property type="gene ID" value="SSLN_0001420101"/>
</dbReference>
<reference evidence="1 2" key="2">
    <citation type="submission" date="2018-11" db="EMBL/GenBank/DDBJ databases">
        <authorList>
            <consortium name="Pathogen Informatics"/>
        </authorList>
    </citation>
    <scope>NUCLEOTIDE SEQUENCE [LARGE SCALE GENOMIC DNA]</scope>
    <source>
        <strain evidence="1 2">NST_G2</strain>
    </source>
</reference>
<evidence type="ECO:0000313" key="2">
    <source>
        <dbReference type="Proteomes" id="UP000275846"/>
    </source>
</evidence>
<gene>
    <name evidence="1" type="ORF">SSLN_LOCUS13686</name>
</gene>
<name>A0A183TB38_SCHSO</name>
<proteinExistence type="predicted"/>
<evidence type="ECO:0000313" key="3">
    <source>
        <dbReference type="WBParaSite" id="SSLN_0001420101-mRNA-1"/>
    </source>
</evidence>
<sequence length="107" mass="12454">MFDNPRSHWPEWRTALVVRKRALYKVDIVAHSETQFTEEDQIKQIGPDYIFFWSIHPKVERRNTGVTFAIQNDIVGRLPCLPQGINERFINLNLSLQASKFAINISA</sequence>
<dbReference type="EMBL" id="UYSU01038286">
    <property type="protein sequence ID" value="VDM00072.1"/>
    <property type="molecule type" value="Genomic_DNA"/>
</dbReference>
<organism evidence="3">
    <name type="scientific">Schistocephalus solidus</name>
    <name type="common">Tapeworm</name>
    <dbReference type="NCBI Taxonomy" id="70667"/>
    <lineage>
        <taxon>Eukaryota</taxon>
        <taxon>Metazoa</taxon>
        <taxon>Spiralia</taxon>
        <taxon>Lophotrochozoa</taxon>
        <taxon>Platyhelminthes</taxon>
        <taxon>Cestoda</taxon>
        <taxon>Eucestoda</taxon>
        <taxon>Diphyllobothriidea</taxon>
        <taxon>Diphyllobothriidae</taxon>
        <taxon>Schistocephalus</taxon>
    </lineage>
</organism>